<accession>A0A538T5D2</accession>
<comment type="caution">
    <text evidence="9">The sequence shown here is derived from an EMBL/GenBank/DDBJ whole genome shotgun (WGS) entry which is preliminary data.</text>
</comment>
<dbReference type="InterPro" id="IPR051449">
    <property type="entry name" value="ABC-2_transporter_component"/>
</dbReference>
<keyword evidence="2" id="KW-1003">Cell membrane</keyword>
<sequence>MAHARAEARRPLARAGVPRADRVGGGGRGVSAASAGGAGRIPSPVRAVAVRELRAYFDSPIAYVFLTVFAGAALFTFFNLQAFFTRGMADLRGLFGPLPLLMILLVPAITMRLWAEEQKQGTLEVLLTLPVRDVQLVTGKFLASWILLACGLALTAALPISVALVGKLDWGPVIGGYLGALMLGAAYLAVGQFLSATTENQILAFILGLVVCLGLYGIGTESFAGLFSDRTAAVLRAIGTGARFESVARGVVDLRDLVYYASLCLFFLAGSVMAVRARRWT</sequence>
<dbReference type="InterPro" id="IPR013525">
    <property type="entry name" value="ABC2_TM"/>
</dbReference>
<evidence type="ECO:0000256" key="4">
    <source>
        <dbReference type="ARBA" id="ARBA00022989"/>
    </source>
</evidence>
<keyword evidence="4 7" id="KW-1133">Transmembrane helix</keyword>
<evidence type="ECO:0000256" key="6">
    <source>
        <dbReference type="SAM" id="MobiDB-lite"/>
    </source>
</evidence>
<evidence type="ECO:0000259" key="8">
    <source>
        <dbReference type="Pfam" id="PF12698"/>
    </source>
</evidence>
<evidence type="ECO:0000256" key="1">
    <source>
        <dbReference type="ARBA" id="ARBA00004651"/>
    </source>
</evidence>
<evidence type="ECO:0000313" key="9">
    <source>
        <dbReference type="EMBL" id="TMQ58840.1"/>
    </source>
</evidence>
<feature type="transmembrane region" description="Helical" evidence="7">
    <location>
        <begin position="257"/>
        <end position="275"/>
    </location>
</feature>
<gene>
    <name evidence="9" type="ORF">E6K72_02175</name>
</gene>
<feature type="transmembrane region" description="Helical" evidence="7">
    <location>
        <begin position="202"/>
        <end position="219"/>
    </location>
</feature>
<dbReference type="GO" id="GO:0140359">
    <property type="term" value="F:ABC-type transporter activity"/>
    <property type="evidence" value="ECO:0007669"/>
    <property type="project" value="InterPro"/>
</dbReference>
<dbReference type="Pfam" id="PF12698">
    <property type="entry name" value="ABC2_membrane_3"/>
    <property type="match status" value="1"/>
</dbReference>
<evidence type="ECO:0000313" key="10">
    <source>
        <dbReference type="Proteomes" id="UP000317716"/>
    </source>
</evidence>
<name>A0A538T5D2_UNCEI</name>
<dbReference type="AlphaFoldDB" id="A0A538T5D2"/>
<evidence type="ECO:0000256" key="5">
    <source>
        <dbReference type="ARBA" id="ARBA00023136"/>
    </source>
</evidence>
<feature type="domain" description="ABC-2 type transporter transmembrane" evidence="8">
    <location>
        <begin position="96"/>
        <end position="218"/>
    </location>
</feature>
<proteinExistence type="predicted"/>
<evidence type="ECO:0000256" key="3">
    <source>
        <dbReference type="ARBA" id="ARBA00022692"/>
    </source>
</evidence>
<protein>
    <recommendedName>
        <fullName evidence="8">ABC-2 type transporter transmembrane domain-containing protein</fullName>
    </recommendedName>
</protein>
<keyword evidence="5 7" id="KW-0472">Membrane</keyword>
<dbReference type="PANTHER" id="PTHR30294">
    <property type="entry name" value="MEMBRANE COMPONENT OF ABC TRANSPORTER YHHJ-RELATED"/>
    <property type="match status" value="1"/>
</dbReference>
<reference evidence="9 10" key="1">
    <citation type="journal article" date="2019" name="Nat. Microbiol.">
        <title>Mediterranean grassland soil C-N compound turnover is dependent on rainfall and depth, and is mediated by genomically divergent microorganisms.</title>
        <authorList>
            <person name="Diamond S."/>
            <person name="Andeer P.F."/>
            <person name="Li Z."/>
            <person name="Crits-Christoph A."/>
            <person name="Burstein D."/>
            <person name="Anantharaman K."/>
            <person name="Lane K.R."/>
            <person name="Thomas B.C."/>
            <person name="Pan C."/>
            <person name="Northen T.R."/>
            <person name="Banfield J.F."/>
        </authorList>
    </citation>
    <scope>NUCLEOTIDE SEQUENCE [LARGE SCALE GENOMIC DNA]</scope>
    <source>
        <strain evidence="9">WS_2</strain>
    </source>
</reference>
<dbReference type="Proteomes" id="UP000317716">
    <property type="component" value="Unassembled WGS sequence"/>
</dbReference>
<dbReference type="GO" id="GO:0005886">
    <property type="term" value="C:plasma membrane"/>
    <property type="evidence" value="ECO:0007669"/>
    <property type="project" value="UniProtKB-SubCell"/>
</dbReference>
<feature type="transmembrane region" description="Helical" evidence="7">
    <location>
        <begin position="170"/>
        <end position="190"/>
    </location>
</feature>
<comment type="subcellular location">
    <subcellularLocation>
        <location evidence="1">Cell membrane</location>
        <topology evidence="1">Multi-pass membrane protein</topology>
    </subcellularLocation>
</comment>
<dbReference type="PANTHER" id="PTHR30294:SF29">
    <property type="entry name" value="MULTIDRUG ABC TRANSPORTER PERMEASE YBHS-RELATED"/>
    <property type="match status" value="1"/>
</dbReference>
<feature type="transmembrane region" description="Helical" evidence="7">
    <location>
        <begin position="61"/>
        <end position="82"/>
    </location>
</feature>
<feature type="transmembrane region" description="Helical" evidence="7">
    <location>
        <begin position="94"/>
        <end position="115"/>
    </location>
</feature>
<evidence type="ECO:0000256" key="2">
    <source>
        <dbReference type="ARBA" id="ARBA00022475"/>
    </source>
</evidence>
<feature type="region of interest" description="Disordered" evidence="6">
    <location>
        <begin position="18"/>
        <end position="38"/>
    </location>
</feature>
<feature type="transmembrane region" description="Helical" evidence="7">
    <location>
        <begin position="142"/>
        <end position="164"/>
    </location>
</feature>
<organism evidence="9 10">
    <name type="scientific">Eiseniibacteriota bacterium</name>
    <dbReference type="NCBI Taxonomy" id="2212470"/>
    <lineage>
        <taxon>Bacteria</taxon>
        <taxon>Candidatus Eiseniibacteriota</taxon>
    </lineage>
</organism>
<evidence type="ECO:0000256" key="7">
    <source>
        <dbReference type="SAM" id="Phobius"/>
    </source>
</evidence>
<keyword evidence="3 7" id="KW-0812">Transmembrane</keyword>
<dbReference type="EMBL" id="VBOS01000066">
    <property type="protein sequence ID" value="TMQ58840.1"/>
    <property type="molecule type" value="Genomic_DNA"/>
</dbReference>